<name>F5RGX6_METUF</name>
<reference evidence="2 3" key="1">
    <citation type="journal article" date="2011" name="J. Bacteriol.">
        <title>Genome sequence of Methyloversatilis universalis FAM5T, a methylotrophic representative of the order Rhodocyclales.</title>
        <authorList>
            <person name="Kittichotirat W."/>
            <person name="Good N.M."/>
            <person name="Hall R."/>
            <person name="Bringel F."/>
            <person name="Lajus A."/>
            <person name="Medigue C."/>
            <person name="Smalley N.E."/>
            <person name="Beck D."/>
            <person name="Bumgarner R."/>
            <person name="Vuilleumier S."/>
            <person name="Kalyuzhnaya M.G."/>
        </authorList>
    </citation>
    <scope>NUCLEOTIDE SEQUENCE [LARGE SCALE GENOMIC DNA]</scope>
    <source>
        <strain evidence="3">ATCC BAA-1314 / JCM 13912 / FAM5</strain>
    </source>
</reference>
<dbReference type="SUPFAM" id="SSF158682">
    <property type="entry name" value="TerB-like"/>
    <property type="match status" value="1"/>
</dbReference>
<sequence length="153" mass="17015">MFRTLKELFDSFAAPAADPAATEHQLQLATAVLLVEVMRADPEIGDAERAAAMQALRDKFALAGDEVERLIELATTTAAEAYDYQRFTGQLNRAFDADRKLRVIELMWQVAYADGHLHAHEAHVMKKVAELLYIPHADYIHAKLAARDAVGAR</sequence>
<protein>
    <recommendedName>
        <fullName evidence="1">Co-chaperone DjlA N-terminal domain-containing protein</fullName>
    </recommendedName>
</protein>
<gene>
    <name evidence="2" type="ORF">METUNv1_03568</name>
</gene>
<evidence type="ECO:0000259" key="1">
    <source>
        <dbReference type="Pfam" id="PF05099"/>
    </source>
</evidence>
<comment type="caution">
    <text evidence="2">The sequence shown here is derived from an EMBL/GenBank/DDBJ whole genome shotgun (WGS) entry which is preliminary data.</text>
</comment>
<dbReference type="CDD" id="cd07313">
    <property type="entry name" value="terB_like_2"/>
    <property type="match status" value="1"/>
</dbReference>
<keyword evidence="3" id="KW-1185">Reference proteome</keyword>
<organism evidence="2 3">
    <name type="scientific">Methyloversatilis universalis (strain ATCC BAA-1314 / DSM 25237 / JCM 13912 / CCUG 52030 / FAM5)</name>
    <dbReference type="NCBI Taxonomy" id="1000565"/>
    <lineage>
        <taxon>Bacteria</taxon>
        <taxon>Pseudomonadati</taxon>
        <taxon>Pseudomonadota</taxon>
        <taxon>Betaproteobacteria</taxon>
        <taxon>Nitrosomonadales</taxon>
        <taxon>Sterolibacteriaceae</taxon>
        <taxon>Methyloversatilis</taxon>
    </lineage>
</organism>
<dbReference type="STRING" id="1000565.METUNv1_03568"/>
<dbReference type="InterPro" id="IPR007791">
    <property type="entry name" value="DjlA_N"/>
</dbReference>
<dbReference type="Gene3D" id="1.10.3680.10">
    <property type="entry name" value="TerB-like"/>
    <property type="match status" value="1"/>
</dbReference>
<dbReference type="InterPro" id="IPR029024">
    <property type="entry name" value="TerB-like"/>
</dbReference>
<evidence type="ECO:0000313" key="3">
    <source>
        <dbReference type="Proteomes" id="UP000005019"/>
    </source>
</evidence>
<dbReference type="eggNOG" id="COG4103">
    <property type="taxonomic scope" value="Bacteria"/>
</dbReference>
<dbReference type="EMBL" id="AFHG01000058">
    <property type="protein sequence ID" value="EGK70180.1"/>
    <property type="molecule type" value="Genomic_DNA"/>
</dbReference>
<feature type="domain" description="Co-chaperone DjlA N-terminal" evidence="1">
    <location>
        <begin position="27"/>
        <end position="143"/>
    </location>
</feature>
<dbReference type="Proteomes" id="UP000005019">
    <property type="component" value="Unassembled WGS sequence"/>
</dbReference>
<dbReference type="AlphaFoldDB" id="F5RGX6"/>
<proteinExistence type="predicted"/>
<evidence type="ECO:0000313" key="2">
    <source>
        <dbReference type="EMBL" id="EGK70180.1"/>
    </source>
</evidence>
<dbReference type="OrthoDB" id="5294347at2"/>
<dbReference type="Pfam" id="PF05099">
    <property type="entry name" value="TerB"/>
    <property type="match status" value="1"/>
</dbReference>
<dbReference type="RefSeq" id="WP_008064064.1">
    <property type="nucleotide sequence ID" value="NZ_AFHG01000058.1"/>
</dbReference>
<accession>F5RGX6</accession>